<keyword evidence="1" id="KW-0472">Membrane</keyword>
<dbReference type="AlphaFoldDB" id="A0A081BQL9"/>
<feature type="domain" description="Putative zinc-finger" evidence="2">
    <location>
        <begin position="3"/>
        <end position="36"/>
    </location>
</feature>
<proteinExistence type="predicted"/>
<protein>
    <recommendedName>
        <fullName evidence="2">Putative zinc-finger domain-containing protein</fullName>
    </recommendedName>
</protein>
<keyword evidence="4" id="KW-1185">Reference proteome</keyword>
<dbReference type="Pfam" id="PF13490">
    <property type="entry name" value="zf-HC2"/>
    <property type="match status" value="1"/>
</dbReference>
<keyword evidence="1" id="KW-1133">Transmembrane helix</keyword>
<dbReference type="InterPro" id="IPR027383">
    <property type="entry name" value="Znf_put"/>
</dbReference>
<keyword evidence="1" id="KW-0812">Transmembrane</keyword>
<evidence type="ECO:0000259" key="2">
    <source>
        <dbReference type="Pfam" id="PF13490"/>
    </source>
</evidence>
<reference evidence="3" key="1">
    <citation type="journal article" date="2015" name="PeerJ">
        <title>First genomic representation of candidate bacterial phylum KSB3 points to enhanced environmental sensing as a trigger of wastewater bulking.</title>
        <authorList>
            <person name="Sekiguchi Y."/>
            <person name="Ohashi A."/>
            <person name="Parks D.H."/>
            <person name="Yamauchi T."/>
            <person name="Tyson G.W."/>
            <person name="Hugenholtz P."/>
        </authorList>
    </citation>
    <scope>NUCLEOTIDE SEQUENCE [LARGE SCALE GENOMIC DNA]</scope>
</reference>
<feature type="transmembrane region" description="Helical" evidence="1">
    <location>
        <begin position="114"/>
        <end position="137"/>
    </location>
</feature>
<sequence>MKCDAYRILITGYIDEALSENETRMLKEHIRSCETCLHHLQRQEILRTTLKRYAFLQEAPVVPSNFAQKVTAQLQACQPESTPVLERKGFKLRLRTGVLRFVDGWTSSLKARPFAWTAAVSCVMMFAVGFLAVSVFYTPPINQMAQIGANAPAEPTTVIAKSIQTEPLPNTISDADNSSFFEIGFVEEGQPSLTPVQATTPPFEGYVYSHVVGGYQDRLGEDIMFVGYAQDAVIQ</sequence>
<organism evidence="3">
    <name type="scientific">Candidatus Moduliflexus flocculans</name>
    <dbReference type="NCBI Taxonomy" id="1499966"/>
    <lineage>
        <taxon>Bacteria</taxon>
        <taxon>Candidatus Moduliflexota</taxon>
        <taxon>Candidatus Moduliflexia</taxon>
        <taxon>Candidatus Moduliflexales</taxon>
        <taxon>Candidatus Moduliflexaceae</taxon>
    </lineage>
</organism>
<dbReference type="Proteomes" id="UP000030700">
    <property type="component" value="Unassembled WGS sequence"/>
</dbReference>
<accession>A0A081BQL9</accession>
<evidence type="ECO:0000313" key="3">
    <source>
        <dbReference type="EMBL" id="GAK53700.1"/>
    </source>
</evidence>
<dbReference type="STRING" id="1499966.U14_04971"/>
<evidence type="ECO:0000256" key="1">
    <source>
        <dbReference type="SAM" id="Phobius"/>
    </source>
</evidence>
<name>A0A081BQL9_9BACT</name>
<dbReference type="EMBL" id="DF820460">
    <property type="protein sequence ID" value="GAK53700.1"/>
    <property type="molecule type" value="Genomic_DNA"/>
</dbReference>
<evidence type="ECO:0000313" key="4">
    <source>
        <dbReference type="Proteomes" id="UP000030700"/>
    </source>
</evidence>
<dbReference type="HOGENOM" id="CLU_1178388_0_0_0"/>
<gene>
    <name evidence="3" type="ORF">U14_04971</name>
</gene>